<feature type="non-terminal residue" evidence="1">
    <location>
        <position position="1"/>
    </location>
</feature>
<dbReference type="Gene3D" id="1.20.1580.10">
    <property type="entry name" value="ABC transporter ATPase like domain"/>
    <property type="match status" value="1"/>
</dbReference>
<reference evidence="1" key="1">
    <citation type="submission" date="2019-03" db="EMBL/GenBank/DDBJ databases">
        <title>Single cell metagenomics reveals metabolic interactions within the superorganism composed of flagellate Streblomastix strix and complex community of Bacteroidetes bacteria on its surface.</title>
        <authorList>
            <person name="Treitli S.C."/>
            <person name="Kolisko M."/>
            <person name="Husnik F."/>
            <person name="Keeling P."/>
            <person name="Hampl V."/>
        </authorList>
    </citation>
    <scope>NUCLEOTIDE SEQUENCE</scope>
    <source>
        <strain evidence="1">STM</strain>
    </source>
</reference>
<organism evidence="1">
    <name type="scientific">termite gut metagenome</name>
    <dbReference type="NCBI Taxonomy" id="433724"/>
    <lineage>
        <taxon>unclassified sequences</taxon>
        <taxon>metagenomes</taxon>
        <taxon>organismal metagenomes</taxon>
    </lineage>
</organism>
<dbReference type="AlphaFoldDB" id="A0A5J4QHM4"/>
<sequence length="84" mass="9103">AGACPDCEGFGKVIGIDEHLVVPNRALSVYDGAVICWRGEKISTLKPQLIESRSIFCVTNAMCIFVSLISFLICSMEESICESS</sequence>
<protein>
    <recommendedName>
        <fullName evidence="2">UvrABC system protein A</fullName>
    </recommendedName>
</protein>
<comment type="caution">
    <text evidence="1">The sequence shown here is derived from an EMBL/GenBank/DDBJ whole genome shotgun (WGS) entry which is preliminary data.</text>
</comment>
<evidence type="ECO:0000313" key="1">
    <source>
        <dbReference type="EMBL" id="KAA6320103.1"/>
    </source>
</evidence>
<gene>
    <name evidence="1" type="ORF">EZS27_030083</name>
</gene>
<proteinExistence type="predicted"/>
<accession>A0A5J4QHM4</accession>
<dbReference type="EMBL" id="SNRY01003686">
    <property type="protein sequence ID" value="KAA6320103.1"/>
    <property type="molecule type" value="Genomic_DNA"/>
</dbReference>
<name>A0A5J4QHM4_9ZZZZ</name>
<evidence type="ECO:0008006" key="2">
    <source>
        <dbReference type="Google" id="ProtNLM"/>
    </source>
</evidence>